<organism evidence="2">
    <name type="scientific">Trichoplusia ni single nucleopolyhedrovirus</name>
    <dbReference type="NCBI Taxonomy" id="332054"/>
    <lineage>
        <taxon>Viruses</taxon>
        <taxon>Viruses incertae sedis</taxon>
        <taxon>Naldaviricetes</taxon>
        <taxon>Lefavirales</taxon>
        <taxon>Baculoviridae</taxon>
        <taxon>Alphabaculovirus</taxon>
        <taxon>Alphabaculovirus trini</taxon>
    </lineage>
</organism>
<evidence type="ECO:0000313" key="2">
    <source>
        <dbReference type="EMBL" id="QBI90230.1"/>
    </source>
</evidence>
<evidence type="ECO:0000256" key="1">
    <source>
        <dbReference type="SAM" id="MobiDB-lite"/>
    </source>
</evidence>
<sequence>MVHYVDKDIKHLMSVLLNKEPKPEVESFRACSEKKYLLDIAPRPRLLKDNNLFNMVAKDFKDSTTVYEHKKVQFVYPTESKLLEMDSDSDADNEDMLDPLEKFVKAKKHADAVTSKILKKLQKQRNLMMHENSGMSVTDARHIVENLLKVHVQMTAGFINLINNMDEFVSESFDFFTSSDDDDNQDKRQCEEESDKPVVQQTEKPVVQQTKKPVVQQTEELVYLPKSTTQVDASTSTTKVEKVDASTDYSPSKFVYKMSSREQRNIRRANNIRQSLNIK</sequence>
<feature type="region of interest" description="Disordered" evidence="1">
    <location>
        <begin position="179"/>
        <end position="211"/>
    </location>
</feature>
<dbReference type="EMBL" id="MH577296">
    <property type="protein sequence ID" value="QBI90230.1"/>
    <property type="molecule type" value="Genomic_DNA"/>
</dbReference>
<accession>A0A481VB56</accession>
<proteinExistence type="predicted"/>
<reference evidence="2" key="1">
    <citation type="submission" date="2018-07" db="EMBL/GenBank/DDBJ databases">
        <title>A new Alphabaculovirus highly virulent isolated from Trichoplusia ni (TnSNPV).</title>
        <authorList>
            <person name="Bivian-Hernandez M.D.L.A."/>
            <person name="Del Rincon-Castro M.C."/>
            <person name="Ibarra J.E."/>
        </authorList>
    </citation>
    <scope>NUCLEOTIDE SEQUENCE</scope>
    <source>
        <strain evidence="2">LBIV-4</strain>
    </source>
</reference>
<name>A0A481VB56_9ABAC</name>
<protein>
    <submittedName>
        <fullName evidence="2">Uncharacterized protein</fullName>
    </submittedName>
</protein>